<evidence type="ECO:0008006" key="3">
    <source>
        <dbReference type="Google" id="ProtNLM"/>
    </source>
</evidence>
<keyword evidence="2" id="KW-1185">Reference proteome</keyword>
<gene>
    <name evidence="1" type="ORF">GJ691_15025</name>
</gene>
<sequence>MRIKLILIFFISFLFYSCETDDSVPVDEYGAVLLGSWSRTDVIPSGGSEGDYRYFDMVATYRFLSDYSYSYTIDFYGFEDDDPEEIIGSSENTGTYRVEGDSVFIKAMINTSWDKVFQPNPETIDLNVEAYGSRFKIVDEKLTLYYISYPADAPVAAEISYIRQNP</sequence>
<organism evidence="1 2">
    <name type="scientific">Maribacter luteus</name>
    <dbReference type="NCBI Taxonomy" id="2594478"/>
    <lineage>
        <taxon>Bacteria</taxon>
        <taxon>Pseudomonadati</taxon>
        <taxon>Bacteroidota</taxon>
        <taxon>Flavobacteriia</taxon>
        <taxon>Flavobacteriales</taxon>
        <taxon>Flavobacteriaceae</taxon>
        <taxon>Maribacter</taxon>
    </lineage>
</organism>
<comment type="caution">
    <text evidence="1">The sequence shown here is derived from an EMBL/GenBank/DDBJ whole genome shotgun (WGS) entry which is preliminary data.</text>
</comment>
<evidence type="ECO:0000313" key="1">
    <source>
        <dbReference type="EMBL" id="MRX65466.1"/>
    </source>
</evidence>
<protein>
    <recommendedName>
        <fullName evidence="3">Lipocalin-like domain-containing protein</fullName>
    </recommendedName>
</protein>
<dbReference type="EMBL" id="WKJH01000024">
    <property type="protein sequence ID" value="MRX65466.1"/>
    <property type="molecule type" value="Genomic_DNA"/>
</dbReference>
<dbReference type="OrthoDB" id="769134at2"/>
<proteinExistence type="predicted"/>
<dbReference type="AlphaFoldDB" id="A0A6I2MV73"/>
<dbReference type="PROSITE" id="PS51257">
    <property type="entry name" value="PROKAR_LIPOPROTEIN"/>
    <property type="match status" value="1"/>
</dbReference>
<accession>A0A6I2MV73</accession>
<dbReference type="Proteomes" id="UP000443153">
    <property type="component" value="Unassembled WGS sequence"/>
</dbReference>
<evidence type="ECO:0000313" key="2">
    <source>
        <dbReference type="Proteomes" id="UP000443153"/>
    </source>
</evidence>
<name>A0A6I2MV73_9FLAO</name>
<reference evidence="1 2" key="1">
    <citation type="submission" date="2019-11" db="EMBL/GenBank/DDBJ databases">
        <title>Maribacter lutea sp. nov., a marine bacterium isolated from intertidal sand.</title>
        <authorList>
            <person name="Liu A."/>
        </authorList>
    </citation>
    <scope>NUCLEOTIDE SEQUENCE [LARGE SCALE GENOMIC DNA]</scope>
    <source>
        <strain evidence="1 2">RZ05</strain>
    </source>
</reference>
<dbReference type="RefSeq" id="WP_154368306.1">
    <property type="nucleotide sequence ID" value="NZ_WKJH01000024.1"/>
</dbReference>